<sequence>MMSVPFGDSPSMIFHTIVKSNKKQQSLPQISVCDNTRVCPSISTTTNKSEENSQSRAENNYDISYYFNPSSSATTHRKSEQQEESINSNRSNTNLPYRTRSLSIGSTISAHYMNSTPSAVNTASAFNEYYPPGTPTTTTTSKEVFPPHNDNTSIEKSNKKADQFFGEQVKLQVTAKEVRKEGLKALLYSTAPLGYFLYHLLNEYSSENLFFYLAVDNYQSYNFPSHIERQQVANKIAKAYLTRNSDLEVNLEDRISRAVKKALLEQQRQPSLSTGNEFDAAKRHVFSLLNVSYHRFRVSSIWDIMEAKCDGHNRDRAQALVVNVLLSFVKRHNNPSLFKLVHSFCRIYLPYGYDFRSSGIGIGKEELITKEVANRRSRSKSLGGSDKKGNFISSKIDNIFSKNNKTRTK</sequence>
<comment type="caution">
    <text evidence="3">The sequence shown here is derived from an EMBL/GenBank/DDBJ whole genome shotgun (WGS) entry which is preliminary data.</text>
</comment>
<evidence type="ECO:0000313" key="3">
    <source>
        <dbReference type="EMBL" id="KAG2235043.1"/>
    </source>
</evidence>
<dbReference type="CDD" id="cd07440">
    <property type="entry name" value="RGS"/>
    <property type="match status" value="1"/>
</dbReference>
<dbReference type="PANTHER" id="PTHR10845:SF192">
    <property type="entry name" value="DOUBLE HIT, ISOFORM B"/>
    <property type="match status" value="1"/>
</dbReference>
<reference evidence="3" key="1">
    <citation type="submission" date="2021-01" db="EMBL/GenBank/DDBJ databases">
        <title>Metabolic potential, ecology and presence of endohyphal bacteria is reflected in genomic diversity of Mucoromycotina.</title>
        <authorList>
            <person name="Muszewska A."/>
            <person name="Okrasinska A."/>
            <person name="Steczkiewicz K."/>
            <person name="Drgas O."/>
            <person name="Orlowska M."/>
            <person name="Perlinska-Lenart U."/>
            <person name="Aleksandrzak-Piekarczyk T."/>
            <person name="Szatraj K."/>
            <person name="Zielenkiewicz U."/>
            <person name="Pilsyk S."/>
            <person name="Malc E."/>
            <person name="Mieczkowski P."/>
            <person name="Kruszewska J.S."/>
            <person name="Biernat P."/>
            <person name="Pawlowska J."/>
        </authorList>
    </citation>
    <scope>NUCLEOTIDE SEQUENCE</scope>
    <source>
        <strain evidence="3">WA0000018081</strain>
    </source>
</reference>
<organism evidence="3 4">
    <name type="scientific">Thamnidium elegans</name>
    <dbReference type="NCBI Taxonomy" id="101142"/>
    <lineage>
        <taxon>Eukaryota</taxon>
        <taxon>Fungi</taxon>
        <taxon>Fungi incertae sedis</taxon>
        <taxon>Mucoromycota</taxon>
        <taxon>Mucoromycotina</taxon>
        <taxon>Mucoromycetes</taxon>
        <taxon>Mucorales</taxon>
        <taxon>Mucorineae</taxon>
        <taxon>Mucoraceae</taxon>
        <taxon>Thamnidium</taxon>
    </lineage>
</organism>
<dbReference type="InterPro" id="IPR016137">
    <property type="entry name" value="RGS"/>
</dbReference>
<evidence type="ECO:0000313" key="4">
    <source>
        <dbReference type="Proteomes" id="UP000613177"/>
    </source>
</evidence>
<evidence type="ECO:0000256" key="1">
    <source>
        <dbReference type="SAM" id="MobiDB-lite"/>
    </source>
</evidence>
<dbReference type="SMART" id="SM00315">
    <property type="entry name" value="RGS"/>
    <property type="match status" value="1"/>
</dbReference>
<dbReference type="InterPro" id="IPR036305">
    <property type="entry name" value="RGS_sf"/>
</dbReference>
<feature type="region of interest" description="Disordered" evidence="1">
    <location>
        <begin position="43"/>
        <end position="97"/>
    </location>
</feature>
<dbReference type="Gene3D" id="1.10.167.10">
    <property type="entry name" value="Regulator of G-protein Signalling 4, domain 2"/>
    <property type="match status" value="1"/>
</dbReference>
<dbReference type="PROSITE" id="PS50132">
    <property type="entry name" value="RGS"/>
    <property type="match status" value="1"/>
</dbReference>
<dbReference type="Proteomes" id="UP000613177">
    <property type="component" value="Unassembled WGS sequence"/>
</dbReference>
<gene>
    <name evidence="3" type="ORF">INT48_008966</name>
</gene>
<name>A0A8H7W043_9FUNG</name>
<dbReference type="EMBL" id="JAEPRE010000040">
    <property type="protein sequence ID" value="KAG2235043.1"/>
    <property type="molecule type" value="Genomic_DNA"/>
</dbReference>
<dbReference type="InterPro" id="IPR044926">
    <property type="entry name" value="RGS_subdomain_2"/>
</dbReference>
<feature type="compositionally biased region" description="Polar residues" evidence="1">
    <location>
        <begin position="84"/>
        <end position="97"/>
    </location>
</feature>
<protein>
    <recommendedName>
        <fullName evidence="2">RGS domain-containing protein</fullName>
    </recommendedName>
</protein>
<feature type="domain" description="RGS" evidence="2">
    <location>
        <begin position="182"/>
        <end position="290"/>
    </location>
</feature>
<keyword evidence="4" id="KW-1185">Reference proteome</keyword>
<feature type="compositionally biased region" description="Polar residues" evidence="1">
    <location>
        <begin position="54"/>
        <end position="74"/>
    </location>
</feature>
<accession>A0A8H7W043</accession>
<dbReference type="AlphaFoldDB" id="A0A8H7W043"/>
<dbReference type="SUPFAM" id="SSF48097">
    <property type="entry name" value="Regulator of G-protein signaling, RGS"/>
    <property type="match status" value="1"/>
</dbReference>
<evidence type="ECO:0000259" key="2">
    <source>
        <dbReference type="PROSITE" id="PS50132"/>
    </source>
</evidence>
<dbReference type="PANTHER" id="PTHR10845">
    <property type="entry name" value="REGULATOR OF G PROTEIN SIGNALING"/>
    <property type="match status" value="1"/>
</dbReference>
<proteinExistence type="predicted"/>
<dbReference type="Pfam" id="PF00615">
    <property type="entry name" value="RGS"/>
    <property type="match status" value="1"/>
</dbReference>